<dbReference type="eggNOG" id="COG2267">
    <property type="taxonomic scope" value="Bacteria"/>
</dbReference>
<reference evidence="2 3" key="2">
    <citation type="journal article" date="2011" name="ISME J.">
        <title>RNA-seq reveals cooperative metabolic interactions between two termite-gut spirochete species in co-culture.</title>
        <authorList>
            <person name="Rosenthal A.Z."/>
            <person name="Matson E.G."/>
            <person name="Eldar A."/>
            <person name="Leadbetter J.R."/>
        </authorList>
    </citation>
    <scope>NUCLEOTIDE SEQUENCE [LARGE SCALE GENOMIC DNA]</scope>
    <source>
        <strain evidence="3">ATCC BAA-887 / DSM 12427 / ZAS-2</strain>
    </source>
</reference>
<dbReference type="InterPro" id="IPR029058">
    <property type="entry name" value="AB_hydrolase_fold"/>
</dbReference>
<dbReference type="STRING" id="545694.TREPR_1736"/>
<dbReference type="Proteomes" id="UP000009223">
    <property type="component" value="Chromosome"/>
</dbReference>
<sequence>MAQEILKNTSWTNTDDGTRLFTRRWMSSRSPRATVLIVHGMAEHSRRYEPLALRLAEAGFESWAADARGHGLTADRTVNDPGKGGLLGHCADKQGFRRVVADLDILVDTIKQARPELPLFILGHSWGSFLTQSYIEAHGDRLAGCLLSGTRGPGGLKYAFGASVMGLIAAFKGSRRGSKLAFALGDGPYNNPFKPNRTPFDWLSRDESQVDAFAADPLCGNLCSSGFYRDLTDGLNRTHRREAMEGIPRNLPIYVFCGSADPVGDMGESPTALVNGYRAMGIKDLEFVVYPDARHELLNETNREEVMSSVLDWLTRHCKEY</sequence>
<dbReference type="RefSeq" id="WP_015708391.1">
    <property type="nucleotide sequence ID" value="NC_015578.1"/>
</dbReference>
<organism evidence="2 3">
    <name type="scientific">Treponema primitia (strain ATCC BAA-887 / DSM 12427 / ZAS-2)</name>
    <dbReference type="NCBI Taxonomy" id="545694"/>
    <lineage>
        <taxon>Bacteria</taxon>
        <taxon>Pseudomonadati</taxon>
        <taxon>Spirochaetota</taxon>
        <taxon>Spirochaetia</taxon>
        <taxon>Spirochaetales</taxon>
        <taxon>Treponemataceae</taxon>
        <taxon>Treponema</taxon>
    </lineage>
</organism>
<dbReference type="SUPFAM" id="SSF53474">
    <property type="entry name" value="alpha/beta-Hydrolases"/>
    <property type="match status" value="1"/>
</dbReference>
<dbReference type="EMBL" id="CP001843">
    <property type="protein sequence ID" value="AEF85673.1"/>
    <property type="molecule type" value="Genomic_DNA"/>
</dbReference>
<dbReference type="Gene3D" id="3.40.50.1820">
    <property type="entry name" value="alpha/beta hydrolase"/>
    <property type="match status" value="1"/>
</dbReference>
<proteinExistence type="predicted"/>
<evidence type="ECO:0000259" key="1">
    <source>
        <dbReference type="Pfam" id="PF12146"/>
    </source>
</evidence>
<dbReference type="GO" id="GO:0016787">
    <property type="term" value="F:hydrolase activity"/>
    <property type="evidence" value="ECO:0007669"/>
    <property type="project" value="UniProtKB-KW"/>
</dbReference>
<dbReference type="InterPro" id="IPR022742">
    <property type="entry name" value="Hydrolase_4"/>
</dbReference>
<dbReference type="InterPro" id="IPR051044">
    <property type="entry name" value="MAG_DAG_Lipase"/>
</dbReference>
<dbReference type="Pfam" id="PF12146">
    <property type="entry name" value="Hydrolase_4"/>
    <property type="match status" value="1"/>
</dbReference>
<protein>
    <submittedName>
        <fullName evidence="2">Alpha/beta hydrolase family protein</fullName>
    </submittedName>
</protein>
<accession>F5YMT4</accession>
<gene>
    <name evidence="2" type="ordered locus">TREPR_1736</name>
</gene>
<feature type="domain" description="Serine aminopeptidase S33" evidence="1">
    <location>
        <begin position="30"/>
        <end position="302"/>
    </location>
</feature>
<dbReference type="PANTHER" id="PTHR11614">
    <property type="entry name" value="PHOSPHOLIPASE-RELATED"/>
    <property type="match status" value="1"/>
</dbReference>
<keyword evidence="2" id="KW-0378">Hydrolase</keyword>
<reference evidence="3" key="1">
    <citation type="submission" date="2009-12" db="EMBL/GenBank/DDBJ databases">
        <title>Complete sequence of Treponema primitia strain ZAS-2.</title>
        <authorList>
            <person name="Tetu S.G."/>
            <person name="Matson E."/>
            <person name="Ren Q."/>
            <person name="Seshadri R."/>
            <person name="Elbourne L."/>
            <person name="Hassan K.A."/>
            <person name="Durkin A."/>
            <person name="Radune D."/>
            <person name="Mohamoud Y."/>
            <person name="Shay R."/>
            <person name="Jin S."/>
            <person name="Zhang X."/>
            <person name="Lucey K."/>
            <person name="Ballor N.R."/>
            <person name="Ottesen E."/>
            <person name="Rosenthal R."/>
            <person name="Allen A."/>
            <person name="Leadbetter J.R."/>
            <person name="Paulsen I.T."/>
        </authorList>
    </citation>
    <scope>NUCLEOTIDE SEQUENCE [LARGE SCALE GENOMIC DNA]</scope>
    <source>
        <strain evidence="3">ATCC BAA-887 / DSM 12427 / ZAS-2</strain>
    </source>
</reference>
<keyword evidence="3" id="KW-1185">Reference proteome</keyword>
<dbReference type="HOGENOM" id="CLU_026209_1_0_12"/>
<evidence type="ECO:0000313" key="2">
    <source>
        <dbReference type="EMBL" id="AEF85673.1"/>
    </source>
</evidence>
<evidence type="ECO:0000313" key="3">
    <source>
        <dbReference type="Proteomes" id="UP000009223"/>
    </source>
</evidence>
<dbReference type="AlphaFoldDB" id="F5YMT4"/>
<dbReference type="OrthoDB" id="9806902at2"/>
<name>F5YMT4_TREPZ</name>
<dbReference type="KEGG" id="tpi:TREPR_1736"/>